<evidence type="ECO:0000256" key="1">
    <source>
        <dbReference type="ARBA" id="ARBA00001286"/>
    </source>
</evidence>
<dbReference type="GO" id="GO:0006281">
    <property type="term" value="P:DNA repair"/>
    <property type="evidence" value="ECO:0007669"/>
    <property type="project" value="UniProtKB-KW"/>
</dbReference>
<reference evidence="11 12" key="1">
    <citation type="submission" date="2017-02" db="EMBL/GenBank/DDBJ databases">
        <authorList>
            <person name="Peterson S.W."/>
        </authorList>
    </citation>
    <scope>NUCLEOTIDE SEQUENCE [LARGE SCALE GENOMIC DNA]</scope>
    <source>
        <strain evidence="11 12">42ea</strain>
    </source>
</reference>
<comment type="catalytic activity">
    <reaction evidence="8">
        <text>a 6-O-methyl-2'-deoxyguanosine in DNA + L-cysteinyl-[protein] = S-methyl-L-cysteinyl-[protein] + a 2'-deoxyguanosine in DNA</text>
        <dbReference type="Rhea" id="RHEA:24000"/>
        <dbReference type="Rhea" id="RHEA-COMP:10131"/>
        <dbReference type="Rhea" id="RHEA-COMP:10132"/>
        <dbReference type="Rhea" id="RHEA-COMP:11367"/>
        <dbReference type="Rhea" id="RHEA-COMP:11368"/>
        <dbReference type="ChEBI" id="CHEBI:29950"/>
        <dbReference type="ChEBI" id="CHEBI:82612"/>
        <dbReference type="ChEBI" id="CHEBI:85445"/>
        <dbReference type="ChEBI" id="CHEBI:85448"/>
        <dbReference type="EC" id="2.1.1.63"/>
    </reaction>
</comment>
<dbReference type="Pfam" id="PF02870">
    <property type="entry name" value="Methyltransf_1N"/>
    <property type="match status" value="1"/>
</dbReference>
<feature type="domain" description="Methylated-DNA-[protein]-cysteine S-methyltransferase DNA binding" evidence="9">
    <location>
        <begin position="87"/>
        <end position="168"/>
    </location>
</feature>
<dbReference type="InterPro" id="IPR036388">
    <property type="entry name" value="WH-like_DNA-bd_sf"/>
</dbReference>
<gene>
    <name evidence="11" type="ORF">FM115_03410</name>
</gene>
<evidence type="ECO:0000259" key="9">
    <source>
        <dbReference type="Pfam" id="PF01035"/>
    </source>
</evidence>
<evidence type="ECO:0000313" key="11">
    <source>
        <dbReference type="EMBL" id="SJN25538.1"/>
    </source>
</evidence>
<evidence type="ECO:0000313" key="12">
    <source>
        <dbReference type="Proteomes" id="UP000195611"/>
    </source>
</evidence>
<keyword evidence="5 11" id="KW-0808">Transferase</keyword>
<dbReference type="InterPro" id="IPR014048">
    <property type="entry name" value="MethylDNA_cys_MeTrfase_DNA-bd"/>
</dbReference>
<feature type="domain" description="Methylguanine DNA methyltransferase ribonuclease-like" evidence="10">
    <location>
        <begin position="15"/>
        <end position="83"/>
    </location>
</feature>
<organism evidence="11 12">
    <name type="scientific">Marinilactibacillus psychrotolerans 42ea</name>
    <dbReference type="NCBI Taxonomy" id="1255609"/>
    <lineage>
        <taxon>Bacteria</taxon>
        <taxon>Bacillati</taxon>
        <taxon>Bacillota</taxon>
        <taxon>Bacilli</taxon>
        <taxon>Lactobacillales</taxon>
        <taxon>Carnobacteriaceae</taxon>
        <taxon>Marinilactibacillus</taxon>
    </lineage>
</organism>
<dbReference type="PANTHER" id="PTHR10815">
    <property type="entry name" value="METHYLATED-DNA--PROTEIN-CYSTEINE METHYLTRANSFERASE"/>
    <property type="match status" value="1"/>
</dbReference>
<dbReference type="PANTHER" id="PTHR10815:SF12">
    <property type="entry name" value="METHYLATED-DNA--PROTEIN-CYSTEINE METHYLTRANSFERASE, INDUCIBLE"/>
    <property type="match status" value="1"/>
</dbReference>
<comment type="catalytic activity">
    <reaction evidence="1">
        <text>a 4-O-methyl-thymidine in DNA + L-cysteinyl-[protein] = a thymidine in DNA + S-methyl-L-cysteinyl-[protein]</text>
        <dbReference type="Rhea" id="RHEA:53428"/>
        <dbReference type="Rhea" id="RHEA-COMP:10131"/>
        <dbReference type="Rhea" id="RHEA-COMP:10132"/>
        <dbReference type="Rhea" id="RHEA-COMP:13555"/>
        <dbReference type="Rhea" id="RHEA-COMP:13556"/>
        <dbReference type="ChEBI" id="CHEBI:29950"/>
        <dbReference type="ChEBI" id="CHEBI:82612"/>
        <dbReference type="ChEBI" id="CHEBI:137386"/>
        <dbReference type="ChEBI" id="CHEBI:137387"/>
        <dbReference type="EC" id="2.1.1.63"/>
    </reaction>
</comment>
<comment type="similarity">
    <text evidence="2">Belongs to the MGMT family.</text>
</comment>
<dbReference type="RefSeq" id="WP_087057439.1">
    <property type="nucleotide sequence ID" value="NZ_FUKW01000056.1"/>
</dbReference>
<dbReference type="InterPro" id="IPR036217">
    <property type="entry name" value="MethylDNA_cys_MeTrfase_DNAb"/>
</dbReference>
<dbReference type="AlphaFoldDB" id="A0A1R4J0R4"/>
<dbReference type="Proteomes" id="UP000195611">
    <property type="component" value="Unassembled WGS sequence"/>
</dbReference>
<dbReference type="EMBL" id="FUKW01000056">
    <property type="protein sequence ID" value="SJN25538.1"/>
    <property type="molecule type" value="Genomic_DNA"/>
</dbReference>
<evidence type="ECO:0000256" key="4">
    <source>
        <dbReference type="ARBA" id="ARBA00022603"/>
    </source>
</evidence>
<dbReference type="InterPro" id="IPR036631">
    <property type="entry name" value="MGMT_N_sf"/>
</dbReference>
<keyword evidence="7" id="KW-0234">DNA repair</keyword>
<name>A0A1R4J0R4_9LACT</name>
<evidence type="ECO:0000256" key="3">
    <source>
        <dbReference type="ARBA" id="ARBA00011918"/>
    </source>
</evidence>
<protein>
    <recommendedName>
        <fullName evidence="3">methylated-DNA--[protein]-cysteine S-methyltransferase</fullName>
        <ecNumber evidence="3">2.1.1.63</ecNumber>
    </recommendedName>
</protein>
<evidence type="ECO:0000256" key="2">
    <source>
        <dbReference type="ARBA" id="ARBA00008711"/>
    </source>
</evidence>
<keyword evidence="6" id="KW-0227">DNA damage</keyword>
<dbReference type="EC" id="2.1.1.63" evidence="3"/>
<dbReference type="SUPFAM" id="SSF53155">
    <property type="entry name" value="Methylated DNA-protein cysteine methyltransferase domain"/>
    <property type="match status" value="1"/>
</dbReference>
<dbReference type="Gene3D" id="3.30.160.70">
    <property type="entry name" value="Methylated DNA-protein cysteine methyltransferase domain"/>
    <property type="match status" value="1"/>
</dbReference>
<dbReference type="InterPro" id="IPR008332">
    <property type="entry name" value="MethylG_MeTrfase_N"/>
</dbReference>
<dbReference type="NCBIfam" id="TIGR00589">
    <property type="entry name" value="ogt"/>
    <property type="match status" value="1"/>
</dbReference>
<dbReference type="Pfam" id="PF01035">
    <property type="entry name" value="DNA_binding_1"/>
    <property type="match status" value="1"/>
</dbReference>
<keyword evidence="4 11" id="KW-0489">Methyltransferase</keyword>
<evidence type="ECO:0000256" key="6">
    <source>
        <dbReference type="ARBA" id="ARBA00022763"/>
    </source>
</evidence>
<dbReference type="GO" id="GO:0032259">
    <property type="term" value="P:methylation"/>
    <property type="evidence" value="ECO:0007669"/>
    <property type="project" value="UniProtKB-KW"/>
</dbReference>
<dbReference type="FunFam" id="1.10.10.10:FF:000214">
    <property type="entry name" value="Methylated-DNA--protein-cysteine methyltransferase"/>
    <property type="match status" value="1"/>
</dbReference>
<accession>A0A1R4J0R4</accession>
<evidence type="ECO:0000256" key="5">
    <source>
        <dbReference type="ARBA" id="ARBA00022679"/>
    </source>
</evidence>
<dbReference type="GO" id="GO:0003908">
    <property type="term" value="F:methylated-DNA-[protein]-cysteine S-methyltransferase activity"/>
    <property type="evidence" value="ECO:0007669"/>
    <property type="project" value="UniProtKB-EC"/>
</dbReference>
<dbReference type="CDD" id="cd06445">
    <property type="entry name" value="ATase"/>
    <property type="match status" value="1"/>
</dbReference>
<dbReference type="SUPFAM" id="SSF46767">
    <property type="entry name" value="Methylated DNA-protein cysteine methyltransferase, C-terminal domain"/>
    <property type="match status" value="1"/>
</dbReference>
<proteinExistence type="inferred from homology"/>
<evidence type="ECO:0000259" key="10">
    <source>
        <dbReference type="Pfam" id="PF02870"/>
    </source>
</evidence>
<dbReference type="Gene3D" id="1.10.10.10">
    <property type="entry name" value="Winged helix-like DNA-binding domain superfamily/Winged helix DNA-binding domain"/>
    <property type="match status" value="1"/>
</dbReference>
<evidence type="ECO:0000256" key="7">
    <source>
        <dbReference type="ARBA" id="ARBA00023204"/>
    </source>
</evidence>
<sequence>MVKTIFYSEVLYDNWSFYIAATENGLVYVGSSPQTFDELKSWVNNLTFNTDLIRDDNKLARYISQLKEYLARQRTSFTFPVELIGTSFQIEVWNHLLTIPYGETTTYGEIATALNKKPTHSRAVGTAIGKNPLMIVYPCHRVVPKMGSPKGFRGGLPMKKALLSLEGIK</sequence>
<evidence type="ECO:0000256" key="8">
    <source>
        <dbReference type="ARBA" id="ARBA00049348"/>
    </source>
</evidence>